<evidence type="ECO:0000256" key="1">
    <source>
        <dbReference type="SAM" id="MobiDB-lite"/>
    </source>
</evidence>
<accession>A0A1D2A2V3</accession>
<dbReference type="GO" id="GO:0080120">
    <property type="term" value="P:CAAX-box protein maturation"/>
    <property type="evidence" value="ECO:0007669"/>
    <property type="project" value="UniProtKB-ARBA"/>
</dbReference>
<feature type="compositionally biased region" description="Pro residues" evidence="1">
    <location>
        <begin position="79"/>
        <end position="89"/>
    </location>
</feature>
<evidence type="ECO:0000256" key="2">
    <source>
        <dbReference type="SAM" id="Phobius"/>
    </source>
</evidence>
<dbReference type="GO" id="GO:0004175">
    <property type="term" value="F:endopeptidase activity"/>
    <property type="evidence" value="ECO:0007669"/>
    <property type="project" value="UniProtKB-ARBA"/>
</dbReference>
<dbReference type="AlphaFoldDB" id="A0A1D2A2V3"/>
<feature type="region of interest" description="Disordered" evidence="1">
    <location>
        <begin position="42"/>
        <end position="102"/>
    </location>
</feature>
<gene>
    <name evidence="4" type="ORF">g.1347</name>
</gene>
<keyword evidence="2" id="KW-0812">Transmembrane</keyword>
<proteinExistence type="predicted"/>
<keyword evidence="2" id="KW-0472">Membrane</keyword>
<sequence length="352" mass="37112">MPAQTGTPAAMLWSYRSPIVAICTIQPFGTFLHQHHRRRRARLRARCQGGGSGSWPPEPRPRSDPPLAASNLVFLGPADSPPAGQPLGPPNEWVPLAPSDHPSSPPPAWAPLPLVPWDLATTATVLALWLLGFWCLAYGALPCALALAGLDPGSPAPVFQALRHLALDVAQLALTLGLLGRALREHAPRARGLFALRALPLSDWVGPALAGAATFPAIHAVHRLAVALTVPGVPAPGGGGGDAAARALLGSGDGATRALWFFMLAACAPVWEEAMFRGFLLPSLATHMPRWAAVLASAAVFACVHFSRENFLPLLLLGCVFGAAYSHRANLLPCILLHSLWNVFLLVSVCGF</sequence>
<feature type="domain" description="CAAX prenyl protease 2/Lysostaphin resistance protein A-like" evidence="3">
    <location>
        <begin position="258"/>
        <end position="344"/>
    </location>
</feature>
<feature type="transmembrane region" description="Helical" evidence="2">
    <location>
        <begin position="12"/>
        <end position="32"/>
    </location>
</feature>
<dbReference type="EMBL" id="GDKF01005307">
    <property type="protein sequence ID" value="JAT73315.1"/>
    <property type="molecule type" value="Transcribed_RNA"/>
</dbReference>
<feature type="transmembrane region" description="Helical" evidence="2">
    <location>
        <begin position="126"/>
        <end position="150"/>
    </location>
</feature>
<reference evidence="4" key="1">
    <citation type="submission" date="2015-08" db="EMBL/GenBank/DDBJ databases">
        <authorList>
            <person name="Babu N.S."/>
            <person name="Beckwith C.J."/>
            <person name="Beseler K.G."/>
            <person name="Brison A."/>
            <person name="Carone J.V."/>
            <person name="Caskin T.P."/>
            <person name="Diamond M."/>
            <person name="Durham M.E."/>
            <person name="Foxe J.M."/>
            <person name="Go M."/>
            <person name="Henderson B.A."/>
            <person name="Jones I.B."/>
            <person name="McGettigan J.A."/>
            <person name="Micheletti S.J."/>
            <person name="Nasrallah M.E."/>
            <person name="Ortiz D."/>
            <person name="Piller C.R."/>
            <person name="Privatt S.R."/>
            <person name="Schneider S.L."/>
            <person name="Sharp S."/>
            <person name="Smith T.C."/>
            <person name="Stanton J.D."/>
            <person name="Ullery H.E."/>
            <person name="Wilson R.J."/>
            <person name="Serrano M.G."/>
            <person name="Buck G."/>
            <person name="Lee V."/>
            <person name="Wang Y."/>
            <person name="Carvalho R."/>
            <person name="Voegtly L."/>
            <person name="Shi R."/>
            <person name="Duckworth R."/>
            <person name="Johnson A."/>
            <person name="Loviza R."/>
            <person name="Walstead R."/>
            <person name="Shah Z."/>
            <person name="Kiflezghi M."/>
            <person name="Wade K."/>
            <person name="Ball S.L."/>
            <person name="Bradley K.W."/>
            <person name="Asai D.J."/>
            <person name="Bowman C.A."/>
            <person name="Russell D.A."/>
            <person name="Pope W.H."/>
            <person name="Jacobs-Sera D."/>
            <person name="Hendrix R.W."/>
            <person name="Hatfull G.F."/>
        </authorList>
    </citation>
    <scope>NUCLEOTIDE SEQUENCE</scope>
</reference>
<dbReference type="Pfam" id="PF02517">
    <property type="entry name" value="Rce1-like"/>
    <property type="match status" value="1"/>
</dbReference>
<organism evidence="4">
    <name type="scientific">Auxenochlorella protothecoides</name>
    <name type="common">Green microalga</name>
    <name type="synonym">Chlorella protothecoides</name>
    <dbReference type="NCBI Taxonomy" id="3075"/>
    <lineage>
        <taxon>Eukaryota</taxon>
        <taxon>Viridiplantae</taxon>
        <taxon>Chlorophyta</taxon>
        <taxon>core chlorophytes</taxon>
        <taxon>Trebouxiophyceae</taxon>
        <taxon>Chlorellales</taxon>
        <taxon>Chlorellaceae</taxon>
        <taxon>Auxenochlorella</taxon>
    </lineage>
</organism>
<dbReference type="PANTHER" id="PTHR43592">
    <property type="entry name" value="CAAX AMINO TERMINAL PROTEASE"/>
    <property type="match status" value="1"/>
</dbReference>
<evidence type="ECO:0000313" key="4">
    <source>
        <dbReference type="EMBL" id="JAT73315.1"/>
    </source>
</evidence>
<evidence type="ECO:0000259" key="3">
    <source>
        <dbReference type="Pfam" id="PF02517"/>
    </source>
</evidence>
<keyword evidence="2" id="KW-1133">Transmembrane helix</keyword>
<dbReference type="InterPro" id="IPR003675">
    <property type="entry name" value="Rce1/LyrA-like_dom"/>
</dbReference>
<dbReference type="PANTHER" id="PTHR43592:SF24">
    <property type="entry name" value="CAAX AMINO TERMINAL PROTEASE FAMILY PROTEIN"/>
    <property type="match status" value="1"/>
</dbReference>
<protein>
    <recommendedName>
        <fullName evidence="3">CAAX prenyl protease 2/Lysostaphin resistance protein A-like domain-containing protein</fullName>
    </recommendedName>
</protein>
<name>A0A1D2A2V3_AUXPR</name>